<comment type="caution">
    <text evidence="2">The sequence shown here is derived from an EMBL/GenBank/DDBJ whole genome shotgun (WGS) entry which is preliminary data.</text>
</comment>
<feature type="transmembrane region" description="Helical" evidence="1">
    <location>
        <begin position="40"/>
        <end position="60"/>
    </location>
</feature>
<keyword evidence="1" id="KW-0472">Membrane</keyword>
<evidence type="ECO:0000313" key="3">
    <source>
        <dbReference type="Proteomes" id="UP000768462"/>
    </source>
</evidence>
<dbReference type="AlphaFoldDB" id="A0A927W5A7"/>
<name>A0A927W5A7_9CLOT</name>
<dbReference type="EMBL" id="SVCM01000133">
    <property type="protein sequence ID" value="MBE6060833.1"/>
    <property type="molecule type" value="Genomic_DNA"/>
</dbReference>
<evidence type="ECO:0000313" key="2">
    <source>
        <dbReference type="EMBL" id="MBE6060833.1"/>
    </source>
</evidence>
<reference evidence="2" key="1">
    <citation type="submission" date="2019-04" db="EMBL/GenBank/DDBJ databases">
        <title>Evolution of Biomass-Degrading Anaerobic Consortia Revealed by Metagenomics.</title>
        <authorList>
            <person name="Peng X."/>
        </authorList>
    </citation>
    <scope>NUCLEOTIDE SEQUENCE</scope>
    <source>
        <strain evidence="2">SIG254</strain>
    </source>
</reference>
<dbReference type="Proteomes" id="UP000768462">
    <property type="component" value="Unassembled WGS sequence"/>
</dbReference>
<accession>A0A927W5A7</accession>
<keyword evidence="1" id="KW-0812">Transmembrane</keyword>
<keyword evidence="1" id="KW-1133">Transmembrane helix</keyword>
<gene>
    <name evidence="2" type="ORF">E7215_11770</name>
</gene>
<organism evidence="2 3">
    <name type="scientific">Clostridium sulfidigenes</name>
    <dbReference type="NCBI Taxonomy" id="318464"/>
    <lineage>
        <taxon>Bacteria</taxon>
        <taxon>Bacillati</taxon>
        <taxon>Bacillota</taxon>
        <taxon>Clostridia</taxon>
        <taxon>Eubacteriales</taxon>
        <taxon>Clostridiaceae</taxon>
        <taxon>Clostridium</taxon>
    </lineage>
</organism>
<proteinExistence type="predicted"/>
<sequence length="66" mass="7342">MIKNKRSNKIYTPGIFALFGMSIGSNLATTLFSYPWRGIIGMYSGLIIGFLLGKLVDYVATKKVKH</sequence>
<feature type="transmembrane region" description="Helical" evidence="1">
    <location>
        <begin position="12"/>
        <end position="34"/>
    </location>
</feature>
<evidence type="ECO:0000256" key="1">
    <source>
        <dbReference type="SAM" id="Phobius"/>
    </source>
</evidence>
<protein>
    <submittedName>
        <fullName evidence="2">Uncharacterized protein</fullName>
    </submittedName>
</protein>